<dbReference type="FunFam" id="3.40.50.300:FF:000335">
    <property type="entry name" value="ATP binding cassette subfamily A member 5"/>
    <property type="match status" value="1"/>
</dbReference>
<evidence type="ECO:0000313" key="12">
    <source>
        <dbReference type="Proteomes" id="UP001295684"/>
    </source>
</evidence>
<dbReference type="CDD" id="cd03263">
    <property type="entry name" value="ABC_subfamily_A"/>
    <property type="match status" value="2"/>
</dbReference>
<feature type="transmembrane region" description="Helical" evidence="9">
    <location>
        <begin position="1025"/>
        <end position="1051"/>
    </location>
</feature>
<keyword evidence="6" id="KW-0067">ATP-binding</keyword>
<accession>A0AAD2DAL3</accession>
<dbReference type="PANTHER" id="PTHR19229">
    <property type="entry name" value="ATP-BINDING CASSETTE TRANSPORTER SUBFAMILY A ABCA"/>
    <property type="match status" value="1"/>
</dbReference>
<evidence type="ECO:0000256" key="4">
    <source>
        <dbReference type="ARBA" id="ARBA00022692"/>
    </source>
</evidence>
<dbReference type="GO" id="GO:0005524">
    <property type="term" value="F:ATP binding"/>
    <property type="evidence" value="ECO:0007669"/>
    <property type="project" value="UniProtKB-KW"/>
</dbReference>
<keyword evidence="4 9" id="KW-0812">Transmembrane</keyword>
<dbReference type="GO" id="GO:0016887">
    <property type="term" value="F:ATP hydrolysis activity"/>
    <property type="evidence" value="ECO:0007669"/>
    <property type="project" value="InterPro"/>
</dbReference>
<evidence type="ECO:0000256" key="7">
    <source>
        <dbReference type="ARBA" id="ARBA00022989"/>
    </source>
</evidence>
<dbReference type="GO" id="GO:0005319">
    <property type="term" value="F:lipid transporter activity"/>
    <property type="evidence" value="ECO:0007669"/>
    <property type="project" value="TreeGrafter"/>
</dbReference>
<comment type="subcellular location">
    <subcellularLocation>
        <location evidence="1">Membrane</location>
        <topology evidence="1">Multi-pass membrane protein</topology>
    </subcellularLocation>
</comment>
<proteinExistence type="inferred from homology"/>
<dbReference type="InterPro" id="IPR017871">
    <property type="entry name" value="ABC_transporter-like_CS"/>
</dbReference>
<evidence type="ECO:0000256" key="6">
    <source>
        <dbReference type="ARBA" id="ARBA00022840"/>
    </source>
</evidence>
<feature type="transmembrane region" description="Helical" evidence="9">
    <location>
        <begin position="1168"/>
        <end position="1190"/>
    </location>
</feature>
<reference evidence="11" key="1">
    <citation type="submission" date="2023-07" db="EMBL/GenBank/DDBJ databases">
        <authorList>
            <consortium name="AG Swart"/>
            <person name="Singh M."/>
            <person name="Singh A."/>
            <person name="Seah K."/>
            <person name="Emmerich C."/>
        </authorList>
    </citation>
    <scope>NUCLEOTIDE SEQUENCE</scope>
    <source>
        <strain evidence="11">DP1</strain>
    </source>
</reference>
<dbReference type="Pfam" id="PF00005">
    <property type="entry name" value="ABC_tran"/>
    <property type="match status" value="2"/>
</dbReference>
<feature type="transmembrane region" description="Helical" evidence="9">
    <location>
        <begin position="1092"/>
        <end position="1112"/>
    </location>
</feature>
<keyword evidence="5" id="KW-0547">Nucleotide-binding</keyword>
<protein>
    <recommendedName>
        <fullName evidence="10">ABC transporter domain-containing protein</fullName>
    </recommendedName>
</protein>
<keyword evidence="3" id="KW-0813">Transport</keyword>
<feature type="transmembrane region" description="Helical" evidence="9">
    <location>
        <begin position="983"/>
        <end position="1005"/>
    </location>
</feature>
<comment type="caution">
    <text evidence="11">The sequence shown here is derived from an EMBL/GenBank/DDBJ whole genome shotgun (WGS) entry which is preliminary data.</text>
</comment>
<dbReference type="PROSITE" id="PS50893">
    <property type="entry name" value="ABC_TRANSPORTER_2"/>
    <property type="match status" value="2"/>
</dbReference>
<dbReference type="FunFam" id="3.40.50.300:FF:000933">
    <property type="entry name" value="ABC transporter A family member 7"/>
    <property type="match status" value="1"/>
</dbReference>
<evidence type="ECO:0000256" key="9">
    <source>
        <dbReference type="SAM" id="Phobius"/>
    </source>
</evidence>
<dbReference type="Gene3D" id="3.40.50.300">
    <property type="entry name" value="P-loop containing nucleotide triphosphate hydrolases"/>
    <property type="match status" value="2"/>
</dbReference>
<organism evidence="11 12">
    <name type="scientific">Euplotes crassus</name>
    <dbReference type="NCBI Taxonomy" id="5936"/>
    <lineage>
        <taxon>Eukaryota</taxon>
        <taxon>Sar</taxon>
        <taxon>Alveolata</taxon>
        <taxon>Ciliophora</taxon>
        <taxon>Intramacronucleata</taxon>
        <taxon>Spirotrichea</taxon>
        <taxon>Hypotrichia</taxon>
        <taxon>Euplotida</taxon>
        <taxon>Euplotidae</taxon>
        <taxon>Moneuplotes</taxon>
    </lineage>
</organism>
<dbReference type="EMBL" id="CAMPGE010028130">
    <property type="protein sequence ID" value="CAI2385685.1"/>
    <property type="molecule type" value="Genomic_DNA"/>
</dbReference>
<feature type="transmembrane region" description="Helical" evidence="9">
    <location>
        <begin position="258"/>
        <end position="276"/>
    </location>
</feature>
<gene>
    <name evidence="11" type="ORF">ECRASSUSDP1_LOCUS27267</name>
</gene>
<sequence>MQNIKTRLEADLIPTYNFTVTMYDSRDDIMKIITASDYEQDGNPGICFGTVFTEAETDKITVNMIFDDILTERSDDPNMPNQDLPAVDDFQRGPNEDAIRQYKRGGYTYLQNIIANEILMNTRGTGAYITMLYTGMKTNEYVKDDFSDQIRNMWEFIILFVVLAPMYRFIYNCTEEKGSKIREAMKIMGLSDLPYWLSWFTYYFIVNTLQCLAMVLVLIPVFENTNKLILFLYLWLYGISVFGFGIFVSAFFSSPKTAGMAGIMLFFSIGFFNNIVNDRTVSETTKNFASLFPSLAAQLAGVNLLKYEEAGIGVRFDNANEIYENYRFCTCLWMNLISFCILSVLGIYLENVLPSAVGVRKPLWFPFTKSFWFDTKKNSKQASENCCENPKRSCSKVRNSSNLEENSEDQVDIDMTNFEEVPEYLRNKEDDHEFINISNLKKKFDKFWAVDGLDSKMYEGQIFALLGHNGAGKTTTINMLCGMMSPTSGQASVYGYDIKEDMKSLRKIMGYCPQHNILFPKLTVVEHLKIFADFKGQKSDEIQEEIDEILKDLNMADKRNVLSKNLSGGYKRKLSLGIALIGGSKIVFLDEPSSGMDVTARREMWDMLKKYKNDRIILLTTHYMEEADNLGDRIGIMSQGKMLCCGRPEFLKNKFGEGFNLVIVKEQREENLDLQNFIMKSIDGARKISEVSSEATYLLPKDSTHMFPEFFKEFDNRLGELRISSYGVSMTTLEEVFLKVENSGKGEDEKAIERIKKRMTSEYNPDEEYTISKEQVEGNISIFFLHCWALLIKRFTLTKRNIKGLFMDIFVPFVLILSGTWFATVGFYKDSPKRILEPSLFPLDQRIIYNTYTTGGHNSANLIDLLDPSSNFTSSAITANGSTERSRLVNFDDQIYNASLDEPLSPARFGHYYFNFLDYTNHQYEIATFYNSTSQDSHVAFPHFMYEAILKKSISSSFNYTMINDPMPVVNVYKDQDRGSNSLYLCLVLAIGLTLIPVSIIGFLIHEKSTNLIHQQTISGMDKTAYWVSNYIFDIIRVFVPILISIALLYIFGVEYPYAWLLLLLFPFAIVPYTYVTSFFFTEDSTAQNFTILHHMFIAGILPIFLFVLRLTDATQDFGDNIRWLFRLIPSYDTVGGISSIAVKDLLANDRKETPPTPLSFDAAGGDLVFLLIHIILWPILLILIELGVFDFLRNKGKNIQDDDIQFDDDVEAEILRVEQTPESDLAVKASHLRKVFGNKAAVKDISFALEFGDCFCLLGVNGAGKTSTFKMLTGDIVPTRGESHICSYNVKKDFSEVRNQIGYCPQFDCIFDLMTVREHLKFYTKIKKIPQEYASKLITDQLKSMNLEQYENKLAGTLSGGNKRKLSVAMAMIGNPPVVFLDEPSAGMDPKARRFMWEVIAKISTRGKNSAVILTTHSMEEAEALSTNMGIMVAGQFKCFGSKQHIKNKFGTGYQVEIKYKGLNDKEVEERIEELGLVPFLRQKYPTMYKLENSNGQELILLRNEACRAILEDLLQSHNILAEFHSEGFGKEIIKILDERGYYPATELLKWEHITRNNLEAIKVLVSEFGETLLIEQIYPRYRYSVQKQDKSIGYFFGLLEKVREKLNLDEYSASQTTLEQIFNGFARSEGHQSVQRRFNPEIIDNSGGEFFSERSDKKKNNLIQKSEISGLIDEED</sequence>
<dbReference type="InterPro" id="IPR027417">
    <property type="entry name" value="P-loop_NTPase"/>
</dbReference>
<dbReference type="InterPro" id="IPR013525">
    <property type="entry name" value="ABC2_TM"/>
</dbReference>
<evidence type="ECO:0000313" key="11">
    <source>
        <dbReference type="EMBL" id="CAI2385685.1"/>
    </source>
</evidence>
<keyword evidence="12" id="KW-1185">Reference proteome</keyword>
<evidence type="ECO:0000256" key="3">
    <source>
        <dbReference type="ARBA" id="ARBA00022448"/>
    </source>
</evidence>
<evidence type="ECO:0000256" key="8">
    <source>
        <dbReference type="ARBA" id="ARBA00023136"/>
    </source>
</evidence>
<dbReference type="InterPro" id="IPR003593">
    <property type="entry name" value="AAA+_ATPase"/>
</dbReference>
<feature type="transmembrane region" description="Helical" evidence="9">
    <location>
        <begin position="325"/>
        <end position="349"/>
    </location>
</feature>
<dbReference type="Pfam" id="PF12698">
    <property type="entry name" value="ABC2_membrane_3"/>
    <property type="match status" value="2"/>
</dbReference>
<feature type="transmembrane region" description="Helical" evidence="9">
    <location>
        <begin position="229"/>
        <end position="252"/>
    </location>
</feature>
<evidence type="ECO:0000259" key="10">
    <source>
        <dbReference type="PROSITE" id="PS50893"/>
    </source>
</evidence>
<feature type="transmembrane region" description="Helical" evidence="9">
    <location>
        <begin position="200"/>
        <end position="222"/>
    </location>
</feature>
<dbReference type="SMART" id="SM00382">
    <property type="entry name" value="AAA"/>
    <property type="match status" value="2"/>
</dbReference>
<dbReference type="InterPro" id="IPR003439">
    <property type="entry name" value="ABC_transporter-like_ATP-bd"/>
</dbReference>
<dbReference type="GO" id="GO:0140359">
    <property type="term" value="F:ABC-type transporter activity"/>
    <property type="evidence" value="ECO:0007669"/>
    <property type="project" value="InterPro"/>
</dbReference>
<evidence type="ECO:0000256" key="5">
    <source>
        <dbReference type="ARBA" id="ARBA00022741"/>
    </source>
</evidence>
<evidence type="ECO:0000256" key="1">
    <source>
        <dbReference type="ARBA" id="ARBA00004141"/>
    </source>
</evidence>
<dbReference type="SUPFAM" id="SSF52540">
    <property type="entry name" value="P-loop containing nucleoside triphosphate hydrolases"/>
    <property type="match status" value="2"/>
</dbReference>
<keyword evidence="8 9" id="KW-0472">Membrane</keyword>
<feature type="transmembrane region" description="Helical" evidence="9">
    <location>
        <begin position="153"/>
        <end position="170"/>
    </location>
</feature>
<dbReference type="PROSITE" id="PS00211">
    <property type="entry name" value="ABC_TRANSPORTER_1"/>
    <property type="match status" value="1"/>
</dbReference>
<dbReference type="Proteomes" id="UP001295684">
    <property type="component" value="Unassembled WGS sequence"/>
</dbReference>
<feature type="transmembrane region" description="Helical" evidence="9">
    <location>
        <begin position="809"/>
        <end position="828"/>
    </location>
</feature>
<keyword evidence="7 9" id="KW-1133">Transmembrane helix</keyword>
<feature type="domain" description="ABC transporter" evidence="10">
    <location>
        <begin position="1228"/>
        <end position="1460"/>
    </location>
</feature>
<dbReference type="GO" id="GO:0016020">
    <property type="term" value="C:membrane"/>
    <property type="evidence" value="ECO:0007669"/>
    <property type="project" value="UniProtKB-SubCell"/>
</dbReference>
<name>A0AAD2DAL3_EUPCR</name>
<comment type="similarity">
    <text evidence="2">Belongs to the ABC transporter superfamily. ABCA family.</text>
</comment>
<feature type="transmembrane region" description="Helical" evidence="9">
    <location>
        <begin position="1058"/>
        <end position="1080"/>
    </location>
</feature>
<feature type="domain" description="ABC transporter" evidence="10">
    <location>
        <begin position="435"/>
        <end position="664"/>
    </location>
</feature>
<dbReference type="InterPro" id="IPR026082">
    <property type="entry name" value="ABCA"/>
</dbReference>
<evidence type="ECO:0000256" key="2">
    <source>
        <dbReference type="ARBA" id="ARBA00008869"/>
    </source>
</evidence>